<dbReference type="Pfam" id="PF03435">
    <property type="entry name" value="Sacchrp_dh_NADP"/>
    <property type="match status" value="1"/>
</dbReference>
<keyword evidence="3" id="KW-1185">Reference proteome</keyword>
<evidence type="ECO:0000313" key="2">
    <source>
        <dbReference type="EMBL" id="SEB87276.1"/>
    </source>
</evidence>
<dbReference type="InterPro" id="IPR036291">
    <property type="entry name" value="NAD(P)-bd_dom_sf"/>
</dbReference>
<proteinExistence type="predicted"/>
<evidence type="ECO:0000313" key="3">
    <source>
        <dbReference type="Proteomes" id="UP000198982"/>
    </source>
</evidence>
<protein>
    <submittedName>
        <fullName evidence="2">Saccharopine dehydrogenase NADP binding domain-containing protein</fullName>
    </submittedName>
</protein>
<feature type="domain" description="Saccharopine dehydrogenase NADP binding" evidence="1">
    <location>
        <begin position="6"/>
        <end position="101"/>
    </location>
</feature>
<organism evidence="2 3">
    <name type="scientific">Pseudomonas saponiphila</name>
    <dbReference type="NCBI Taxonomy" id="556534"/>
    <lineage>
        <taxon>Bacteria</taxon>
        <taxon>Pseudomonadati</taxon>
        <taxon>Pseudomonadota</taxon>
        <taxon>Gammaproteobacteria</taxon>
        <taxon>Pseudomonadales</taxon>
        <taxon>Pseudomonadaceae</taxon>
        <taxon>Pseudomonas</taxon>
    </lineage>
</organism>
<sequence length="371" mass="39395">MKGAVIGLIGAYGSVGRQVAQLLAPRVALRLGGRDRQQAELLNRQLGARAEVRVLDLWDAQSLADFCVGCALVINCAGPSYRILDRVARAALAAGADYLDVGGDDPVHERLSGQLPAGRRVLLSAGMLPGLSGLFPRLLAQSFQRVDAMRCYAGGLGRLSATAAEDFLLSLGNGFGQAQCAFSQGQRVRSSASTPQHLERPWLPVSGVPAYAYLSSEQLRLFSDLQIGHGQGFNLFEGGQLAAALQRIQGLAPEARDAAQNVAALVQASALDVAGRQPYQLLAVEIDGVRDGREQHACAWLRAADGSRLTGSVAAFCALHWAQLPEGLHYAAQVLDAAACLQQLQRWLPETRVQLPDFTGVALAEAEEGVL</sequence>
<reference evidence="3" key="1">
    <citation type="submission" date="2016-10" db="EMBL/GenBank/DDBJ databases">
        <authorList>
            <person name="Varghese N."/>
            <person name="Submissions S."/>
        </authorList>
    </citation>
    <scope>NUCLEOTIDE SEQUENCE [LARGE SCALE GENOMIC DNA]</scope>
    <source>
        <strain evidence="3">DSM 9751</strain>
    </source>
</reference>
<accession>A0A1H4MW86</accession>
<dbReference type="RefSeq" id="WP_244168871.1">
    <property type="nucleotide sequence ID" value="NZ_FNTJ01000001.1"/>
</dbReference>
<gene>
    <name evidence="2" type="ORF">SAMN05216178_2577</name>
</gene>
<dbReference type="InterPro" id="IPR005097">
    <property type="entry name" value="Sacchrp_dh_NADP-bd"/>
</dbReference>
<dbReference type="EMBL" id="FNTJ01000001">
    <property type="protein sequence ID" value="SEB87276.1"/>
    <property type="molecule type" value="Genomic_DNA"/>
</dbReference>
<name>A0A1H4MW86_9PSED</name>
<dbReference type="Gene3D" id="3.40.50.720">
    <property type="entry name" value="NAD(P)-binding Rossmann-like Domain"/>
    <property type="match status" value="1"/>
</dbReference>
<dbReference type="PANTHER" id="PTHR43781:SF1">
    <property type="entry name" value="SACCHAROPINE DEHYDROGENASE"/>
    <property type="match status" value="1"/>
</dbReference>
<dbReference type="AlphaFoldDB" id="A0A1H4MW86"/>
<dbReference type="PANTHER" id="PTHR43781">
    <property type="entry name" value="SACCHAROPINE DEHYDROGENASE"/>
    <property type="match status" value="1"/>
</dbReference>
<dbReference type="SUPFAM" id="SSF51735">
    <property type="entry name" value="NAD(P)-binding Rossmann-fold domains"/>
    <property type="match status" value="1"/>
</dbReference>
<evidence type="ECO:0000259" key="1">
    <source>
        <dbReference type="Pfam" id="PF03435"/>
    </source>
</evidence>
<dbReference type="Proteomes" id="UP000198982">
    <property type="component" value="Unassembled WGS sequence"/>
</dbReference>